<accession>A0A2K4ZJ11</accession>
<dbReference type="Proteomes" id="UP000236311">
    <property type="component" value="Unassembled WGS sequence"/>
</dbReference>
<reference evidence="3 4" key="1">
    <citation type="submission" date="2018-01" db="EMBL/GenBank/DDBJ databases">
        <authorList>
            <person name="Gaut B.S."/>
            <person name="Morton B.R."/>
            <person name="Clegg M.T."/>
            <person name="Duvall M.R."/>
        </authorList>
    </citation>
    <scope>NUCLEOTIDE SEQUENCE [LARGE SCALE GENOMIC DNA]</scope>
    <source>
        <strain evidence="3">GP69</strain>
    </source>
</reference>
<evidence type="ECO:0000313" key="4">
    <source>
        <dbReference type="Proteomes" id="UP000236311"/>
    </source>
</evidence>
<sequence>MWCIYFLLCVLLPICIPVPEAAVVLWGTGRIGSAGTFILGVAGSVLGLAVMHTFSSLIAGRILRGRKEKRQLAWLQQATGQYGSLVLGVLLIVPLVSDEVLCAGAAFLKISLPRFLNIGIIAKIISVGMVVFSGSLGALCGLKHWQIIAGEVLLMLAASMCLRRFRKGGQSRYERIHTDCGR</sequence>
<gene>
    <name evidence="3" type="ORF">AMURIS_03123</name>
</gene>
<dbReference type="InterPro" id="IPR032816">
    <property type="entry name" value="VTT_dom"/>
</dbReference>
<keyword evidence="4" id="KW-1185">Reference proteome</keyword>
<evidence type="ECO:0000313" key="3">
    <source>
        <dbReference type="EMBL" id="SOY30396.1"/>
    </source>
</evidence>
<evidence type="ECO:0000259" key="2">
    <source>
        <dbReference type="Pfam" id="PF09335"/>
    </source>
</evidence>
<feature type="domain" description="VTT" evidence="2">
    <location>
        <begin position="22"/>
        <end position="135"/>
    </location>
</feature>
<name>A0A2K4ZJ11_9FIRM</name>
<keyword evidence="1" id="KW-0812">Transmembrane</keyword>
<dbReference type="OrthoDB" id="9815804at2"/>
<protein>
    <submittedName>
        <fullName evidence="3">SNARE associated Golgi protein</fullName>
    </submittedName>
</protein>
<feature type="transmembrane region" description="Helical" evidence="1">
    <location>
        <begin position="37"/>
        <end position="60"/>
    </location>
</feature>
<keyword evidence="1" id="KW-0472">Membrane</keyword>
<keyword evidence="1" id="KW-1133">Transmembrane helix</keyword>
<evidence type="ECO:0000256" key="1">
    <source>
        <dbReference type="SAM" id="Phobius"/>
    </source>
</evidence>
<dbReference type="RefSeq" id="WP_103240424.1">
    <property type="nucleotide sequence ID" value="NZ_JANJZD010000015.1"/>
</dbReference>
<proteinExistence type="predicted"/>
<dbReference type="Pfam" id="PF09335">
    <property type="entry name" value="VTT_dom"/>
    <property type="match status" value="1"/>
</dbReference>
<feature type="transmembrane region" description="Helical" evidence="1">
    <location>
        <begin position="115"/>
        <end position="139"/>
    </location>
</feature>
<dbReference type="AlphaFoldDB" id="A0A2K4ZJ11"/>
<dbReference type="EMBL" id="OFSM01000015">
    <property type="protein sequence ID" value="SOY30396.1"/>
    <property type="molecule type" value="Genomic_DNA"/>
</dbReference>
<organism evidence="3 4">
    <name type="scientific">Acetatifactor muris</name>
    <dbReference type="NCBI Taxonomy" id="879566"/>
    <lineage>
        <taxon>Bacteria</taxon>
        <taxon>Bacillati</taxon>
        <taxon>Bacillota</taxon>
        <taxon>Clostridia</taxon>
        <taxon>Lachnospirales</taxon>
        <taxon>Lachnospiraceae</taxon>
        <taxon>Acetatifactor</taxon>
    </lineage>
</organism>